<evidence type="ECO:0000256" key="1">
    <source>
        <dbReference type="ARBA" id="ARBA00004123"/>
    </source>
</evidence>
<dbReference type="STRING" id="1071382.H2B1H5"/>
<evidence type="ECO:0000259" key="15">
    <source>
        <dbReference type="PROSITE" id="PS51352"/>
    </source>
</evidence>
<comment type="catalytic activity">
    <reaction evidence="12">
        <text>a hydroperoxide + [thioredoxin]-dithiol = an alcohol + [thioredoxin]-disulfide + H2O</text>
        <dbReference type="Rhea" id="RHEA:62620"/>
        <dbReference type="Rhea" id="RHEA-COMP:10698"/>
        <dbReference type="Rhea" id="RHEA-COMP:10700"/>
        <dbReference type="ChEBI" id="CHEBI:15377"/>
        <dbReference type="ChEBI" id="CHEBI:29950"/>
        <dbReference type="ChEBI" id="CHEBI:30879"/>
        <dbReference type="ChEBI" id="CHEBI:35924"/>
        <dbReference type="ChEBI" id="CHEBI:50058"/>
        <dbReference type="EC" id="1.11.1.24"/>
    </reaction>
</comment>
<evidence type="ECO:0000256" key="12">
    <source>
        <dbReference type="ARBA" id="ARBA00049091"/>
    </source>
</evidence>
<dbReference type="SUPFAM" id="SSF52833">
    <property type="entry name" value="Thioredoxin-like"/>
    <property type="match status" value="1"/>
</dbReference>
<evidence type="ECO:0000313" key="17">
    <source>
        <dbReference type="Proteomes" id="UP000005220"/>
    </source>
</evidence>
<comment type="similarity">
    <text evidence="11">Belongs to the peroxiredoxin family. BCP/PrxQ subfamily.</text>
</comment>
<dbReference type="InterPro" id="IPR000866">
    <property type="entry name" value="AhpC/TSA"/>
</dbReference>
<gene>
    <name evidence="16" type="primary">KAFR0K01200</name>
    <name evidence="16" type="ORF">KAFR_0K01200</name>
</gene>
<dbReference type="PROSITE" id="PS51352">
    <property type="entry name" value="THIOREDOXIN_2"/>
    <property type="match status" value="1"/>
</dbReference>
<dbReference type="Proteomes" id="UP000005220">
    <property type="component" value="Chromosome 11"/>
</dbReference>
<name>H2B1H5_KAZAF</name>
<keyword evidence="4" id="KW-0575">Peroxidase</keyword>
<feature type="region of interest" description="Disordered" evidence="14">
    <location>
        <begin position="19"/>
        <end position="48"/>
    </location>
</feature>
<keyword evidence="8" id="KW-0539">Nucleus</keyword>
<evidence type="ECO:0000256" key="11">
    <source>
        <dbReference type="ARBA" id="ARBA00038489"/>
    </source>
</evidence>
<evidence type="ECO:0000256" key="7">
    <source>
        <dbReference type="ARBA" id="ARBA00023157"/>
    </source>
</evidence>
<dbReference type="GO" id="GO:0045454">
    <property type="term" value="P:cell redox homeostasis"/>
    <property type="evidence" value="ECO:0007669"/>
    <property type="project" value="EnsemblFungi"/>
</dbReference>
<dbReference type="FunFam" id="3.40.30.10:FF:000157">
    <property type="entry name" value="DOT5p Nuclear thiol peroxidase"/>
    <property type="match status" value="1"/>
</dbReference>
<comment type="subunit">
    <text evidence="2">Monomer.</text>
</comment>
<keyword evidence="5" id="KW-0049">Antioxidant</keyword>
<accession>H2B1H5</accession>
<dbReference type="EMBL" id="HE650831">
    <property type="protein sequence ID" value="CCF60475.1"/>
    <property type="molecule type" value="Genomic_DNA"/>
</dbReference>
<evidence type="ECO:0000256" key="4">
    <source>
        <dbReference type="ARBA" id="ARBA00022559"/>
    </source>
</evidence>
<evidence type="ECO:0000256" key="14">
    <source>
        <dbReference type="SAM" id="MobiDB-lite"/>
    </source>
</evidence>
<dbReference type="PANTHER" id="PTHR42801">
    <property type="entry name" value="THIOREDOXIN-DEPENDENT PEROXIDE REDUCTASE"/>
    <property type="match status" value="1"/>
</dbReference>
<dbReference type="InterPro" id="IPR050924">
    <property type="entry name" value="Peroxiredoxin_BCP/PrxQ"/>
</dbReference>
<dbReference type="Gene3D" id="3.40.30.10">
    <property type="entry name" value="Glutaredoxin"/>
    <property type="match status" value="1"/>
</dbReference>
<dbReference type="eggNOG" id="KOG0855">
    <property type="taxonomic scope" value="Eukaryota"/>
</dbReference>
<reference evidence="16 17" key="1">
    <citation type="journal article" date="2011" name="Proc. Natl. Acad. Sci. U.S.A.">
        <title>Evolutionary erosion of yeast sex chromosomes by mating-type switching accidents.</title>
        <authorList>
            <person name="Gordon J.L."/>
            <person name="Armisen D."/>
            <person name="Proux-Wera E."/>
            <person name="Oheigeartaigh S.S."/>
            <person name="Byrne K.P."/>
            <person name="Wolfe K.H."/>
        </authorList>
    </citation>
    <scope>NUCLEOTIDE SEQUENCE [LARGE SCALE GENOMIC DNA]</scope>
    <source>
        <strain evidence="17">ATCC 22294 / BCRC 22015 / CBS 2517 / CECT 1963 / NBRC 1671 / NRRL Y-8276</strain>
    </source>
</reference>
<dbReference type="GO" id="GO:0005737">
    <property type="term" value="C:cytoplasm"/>
    <property type="evidence" value="ECO:0007669"/>
    <property type="project" value="TreeGrafter"/>
</dbReference>
<dbReference type="KEGG" id="kaf:KAFR_0K01200"/>
<dbReference type="InterPro" id="IPR013766">
    <property type="entry name" value="Thioredoxin_domain"/>
</dbReference>
<keyword evidence="17" id="KW-1185">Reference proteome</keyword>
<protein>
    <recommendedName>
        <fullName evidence="3">thioredoxin-dependent peroxiredoxin</fullName>
        <ecNumber evidence="3">1.11.1.24</ecNumber>
    </recommendedName>
    <alternativeName>
        <fullName evidence="13">Nuclear thiol peroxidase</fullName>
    </alternativeName>
    <alternativeName>
        <fullName evidence="10">Thioredoxin peroxidase</fullName>
    </alternativeName>
</protein>
<dbReference type="OrthoDB" id="338622at2759"/>
<dbReference type="EC" id="1.11.1.24" evidence="3"/>
<proteinExistence type="inferred from homology"/>
<dbReference type="RefSeq" id="XP_003959610.1">
    <property type="nucleotide sequence ID" value="XM_003959561.1"/>
</dbReference>
<keyword evidence="6" id="KW-0560">Oxidoreductase</keyword>
<dbReference type="InParanoid" id="H2B1H5"/>
<dbReference type="GO" id="GO:0005634">
    <property type="term" value="C:nucleus"/>
    <property type="evidence" value="ECO:0007669"/>
    <property type="project" value="UniProtKB-SubCell"/>
</dbReference>
<organism evidence="16 17">
    <name type="scientific">Kazachstania africana (strain ATCC 22294 / BCRC 22015 / CBS 2517 / CECT 1963 / NBRC 1671 / NRRL Y-8276)</name>
    <name type="common">Yeast</name>
    <name type="synonym">Kluyveromyces africanus</name>
    <dbReference type="NCBI Taxonomy" id="1071382"/>
    <lineage>
        <taxon>Eukaryota</taxon>
        <taxon>Fungi</taxon>
        <taxon>Dikarya</taxon>
        <taxon>Ascomycota</taxon>
        <taxon>Saccharomycotina</taxon>
        <taxon>Saccharomycetes</taxon>
        <taxon>Saccharomycetales</taxon>
        <taxon>Saccharomycetaceae</taxon>
        <taxon>Kazachstania</taxon>
    </lineage>
</organism>
<evidence type="ECO:0000313" key="16">
    <source>
        <dbReference type="EMBL" id="CCF60475.1"/>
    </source>
</evidence>
<dbReference type="GO" id="GO:0008379">
    <property type="term" value="F:thioredoxin peroxidase activity"/>
    <property type="evidence" value="ECO:0007669"/>
    <property type="project" value="EnsemblFungi"/>
</dbReference>
<evidence type="ECO:0000256" key="9">
    <source>
        <dbReference type="ARBA" id="ARBA00023284"/>
    </source>
</evidence>
<dbReference type="CDD" id="cd03017">
    <property type="entry name" value="PRX_BCP"/>
    <property type="match status" value="1"/>
</dbReference>
<dbReference type="HOGENOM" id="CLU_042529_2_1_1"/>
<keyword evidence="9" id="KW-0676">Redox-active center</keyword>
<keyword evidence="7" id="KW-1015">Disulfide bond</keyword>
<feature type="domain" description="Thioredoxin" evidence="15">
    <location>
        <begin position="51"/>
        <end position="198"/>
    </location>
</feature>
<evidence type="ECO:0000256" key="5">
    <source>
        <dbReference type="ARBA" id="ARBA00022862"/>
    </source>
</evidence>
<evidence type="ECO:0000256" key="6">
    <source>
        <dbReference type="ARBA" id="ARBA00023002"/>
    </source>
</evidence>
<evidence type="ECO:0000256" key="13">
    <source>
        <dbReference type="ARBA" id="ARBA00077538"/>
    </source>
</evidence>
<evidence type="ECO:0000256" key="2">
    <source>
        <dbReference type="ARBA" id="ARBA00011245"/>
    </source>
</evidence>
<dbReference type="InterPro" id="IPR036249">
    <property type="entry name" value="Thioredoxin-like_sf"/>
</dbReference>
<sequence length="202" mass="23036">MQLRNSTRIKAKVLFEDIEDDKERRPEKKRRVTISKEETVESSGNVSSSELQIGDIMPDITLMNQDNQKISLQEVAKNNKILVLFAYPKASTPGCTRQACGFRDNYDEIKKHAAVFGLSADSVVSQKRFQEKQNLPFELLSDPKRELIGILGAKKTPQSGIIRSHWVFLDGKLRFRNIKVSPERSISESKKEVMELAEKNSR</sequence>
<evidence type="ECO:0000256" key="8">
    <source>
        <dbReference type="ARBA" id="ARBA00023242"/>
    </source>
</evidence>
<dbReference type="AlphaFoldDB" id="H2B1H5"/>
<dbReference type="PANTHER" id="PTHR42801:SF23">
    <property type="entry name" value="PEROXIREDOXIN DOT5"/>
    <property type="match status" value="1"/>
</dbReference>
<evidence type="ECO:0000256" key="3">
    <source>
        <dbReference type="ARBA" id="ARBA00013017"/>
    </source>
</evidence>
<dbReference type="GeneID" id="13886664"/>
<dbReference type="GO" id="GO:0034599">
    <property type="term" value="P:cellular response to oxidative stress"/>
    <property type="evidence" value="ECO:0007669"/>
    <property type="project" value="EnsemblFungi"/>
</dbReference>
<dbReference type="Pfam" id="PF00578">
    <property type="entry name" value="AhpC-TSA"/>
    <property type="match status" value="1"/>
</dbReference>
<comment type="subcellular location">
    <subcellularLocation>
        <location evidence="1">Nucleus</location>
    </subcellularLocation>
</comment>
<evidence type="ECO:0000256" key="10">
    <source>
        <dbReference type="ARBA" id="ARBA00032824"/>
    </source>
</evidence>
<dbReference type="FunCoup" id="H2B1H5">
    <property type="interactions" value="54"/>
</dbReference>